<accession>A0ABV1GD88</accession>
<dbReference type="InterPro" id="IPR016181">
    <property type="entry name" value="Acyl_CoA_acyltransferase"/>
</dbReference>
<evidence type="ECO:0000259" key="1">
    <source>
        <dbReference type="PROSITE" id="PS51186"/>
    </source>
</evidence>
<comment type="caution">
    <text evidence="2">The sequence shown here is derived from an EMBL/GenBank/DDBJ whole genome shotgun (WGS) entry which is preliminary data.</text>
</comment>
<keyword evidence="2" id="KW-0808">Transferase</keyword>
<dbReference type="SUPFAM" id="SSF55729">
    <property type="entry name" value="Acyl-CoA N-acyltransferases (Nat)"/>
    <property type="match status" value="1"/>
</dbReference>
<sequence>MIERIEDRNKLLTVLKQAPFFAAEMRAAWDAQGQEQFFRIEEKAVLLLRGGFAMLYGEVTDRPELEMFLRFQNVLCLQSSDWVPGGFEAQEQWIMRYQTRPLLPIKPDGYVLEREPSMYQAAHVCITPDVTDTPPDFWAAQACARRNKCGGEMMALKHNGEYAAIAGIFAQTEDQAYLAGVVTAKKHRGRGCASYLTASLAQEQAAAGKQVFLVCAPELRPFYKRLGFVEEQKIQQSRKTE</sequence>
<keyword evidence="2" id="KW-0012">Acyltransferase</keyword>
<keyword evidence="3" id="KW-1185">Reference proteome</keyword>
<dbReference type="InterPro" id="IPR000182">
    <property type="entry name" value="GNAT_dom"/>
</dbReference>
<evidence type="ECO:0000313" key="2">
    <source>
        <dbReference type="EMBL" id="MEQ2519816.1"/>
    </source>
</evidence>
<dbReference type="EC" id="2.3.1.-" evidence="2"/>
<reference evidence="2 3" key="1">
    <citation type="submission" date="2024-03" db="EMBL/GenBank/DDBJ databases">
        <title>Human intestinal bacterial collection.</title>
        <authorList>
            <person name="Pauvert C."/>
            <person name="Hitch T.C.A."/>
            <person name="Clavel T."/>
        </authorList>
    </citation>
    <scope>NUCLEOTIDE SEQUENCE [LARGE SCALE GENOMIC DNA]</scope>
    <source>
        <strain evidence="2 3">CLA-JM-H11</strain>
    </source>
</reference>
<proteinExistence type="predicted"/>
<organism evidence="2 3">
    <name type="scientific">Ruthenibacterium intestinale</name>
    <dbReference type="NCBI Taxonomy" id="3133163"/>
    <lineage>
        <taxon>Bacteria</taxon>
        <taxon>Bacillati</taxon>
        <taxon>Bacillota</taxon>
        <taxon>Clostridia</taxon>
        <taxon>Eubacteriales</taxon>
        <taxon>Oscillospiraceae</taxon>
        <taxon>Ruthenibacterium</taxon>
    </lineage>
</organism>
<dbReference type="PROSITE" id="PS51186">
    <property type="entry name" value="GNAT"/>
    <property type="match status" value="1"/>
</dbReference>
<evidence type="ECO:0000313" key="3">
    <source>
        <dbReference type="Proteomes" id="UP001477672"/>
    </source>
</evidence>
<dbReference type="Pfam" id="PF13673">
    <property type="entry name" value="Acetyltransf_10"/>
    <property type="match status" value="1"/>
</dbReference>
<feature type="domain" description="N-acetyltransferase" evidence="1">
    <location>
        <begin position="117"/>
        <end position="241"/>
    </location>
</feature>
<dbReference type="Gene3D" id="3.40.630.30">
    <property type="match status" value="1"/>
</dbReference>
<dbReference type="GO" id="GO:0016746">
    <property type="term" value="F:acyltransferase activity"/>
    <property type="evidence" value="ECO:0007669"/>
    <property type="project" value="UniProtKB-KW"/>
</dbReference>
<protein>
    <submittedName>
        <fullName evidence="2">GNAT family N-acetyltransferase</fullName>
        <ecNumber evidence="2">2.3.1.-</ecNumber>
    </submittedName>
</protein>
<dbReference type="RefSeq" id="WP_349215251.1">
    <property type="nucleotide sequence ID" value="NZ_JBBMFA010000069.1"/>
</dbReference>
<name>A0ABV1GD88_9FIRM</name>
<gene>
    <name evidence="2" type="ORF">WMO24_05130</name>
</gene>
<dbReference type="EMBL" id="JBBMFA010000069">
    <property type="protein sequence ID" value="MEQ2519816.1"/>
    <property type="molecule type" value="Genomic_DNA"/>
</dbReference>
<dbReference type="Proteomes" id="UP001477672">
    <property type="component" value="Unassembled WGS sequence"/>
</dbReference>